<gene>
    <name evidence="3" type="ORF">AHIS1636_35330</name>
</gene>
<name>A0ABQ5MYU4_9MICC</name>
<evidence type="ECO:0000313" key="4">
    <source>
        <dbReference type="Proteomes" id="UP001209654"/>
    </source>
</evidence>
<feature type="transmembrane region" description="Helical" evidence="2">
    <location>
        <begin position="241"/>
        <end position="260"/>
    </location>
</feature>
<feature type="transmembrane region" description="Helical" evidence="2">
    <location>
        <begin position="151"/>
        <end position="170"/>
    </location>
</feature>
<keyword evidence="4" id="KW-1185">Reference proteome</keyword>
<organism evidence="3 4">
    <name type="scientific">Arthrobacter mangrovi</name>
    <dbReference type="NCBI Taxonomy" id="2966350"/>
    <lineage>
        <taxon>Bacteria</taxon>
        <taxon>Bacillati</taxon>
        <taxon>Actinomycetota</taxon>
        <taxon>Actinomycetes</taxon>
        <taxon>Micrococcales</taxon>
        <taxon>Micrococcaceae</taxon>
        <taxon>Arthrobacter</taxon>
    </lineage>
</organism>
<evidence type="ECO:0000256" key="2">
    <source>
        <dbReference type="SAM" id="Phobius"/>
    </source>
</evidence>
<protein>
    <submittedName>
        <fullName evidence="3">Uncharacterized protein</fullName>
    </submittedName>
</protein>
<feature type="transmembrane region" description="Helical" evidence="2">
    <location>
        <begin position="190"/>
        <end position="209"/>
    </location>
</feature>
<keyword evidence="2" id="KW-1133">Transmembrane helix</keyword>
<feature type="region of interest" description="Disordered" evidence="1">
    <location>
        <begin position="267"/>
        <end position="306"/>
    </location>
</feature>
<evidence type="ECO:0000313" key="3">
    <source>
        <dbReference type="EMBL" id="GLB69090.1"/>
    </source>
</evidence>
<feature type="transmembrane region" description="Helical" evidence="2">
    <location>
        <begin position="92"/>
        <end position="112"/>
    </location>
</feature>
<feature type="transmembrane region" description="Helical" evidence="2">
    <location>
        <begin position="216"/>
        <end position="235"/>
    </location>
</feature>
<comment type="caution">
    <text evidence="3">The sequence shown here is derived from an EMBL/GenBank/DDBJ whole genome shotgun (WGS) entry which is preliminary data.</text>
</comment>
<evidence type="ECO:0000256" key="1">
    <source>
        <dbReference type="SAM" id="MobiDB-lite"/>
    </source>
</evidence>
<sequence>MSSALILASFPAAALARLAYPVDMLTGARIWAWFAAVFWAVGFFGIIDLTMLFGVNPAFHAVMGLETSWGVLFTFIVGGAFVAIAARPRQPWPALVLLWLVVAALLLASVLAEDTGPLAPAVLLLPMSLVPLLSRADRPDRVVGRLEPSGLILALALVGAPGWWGYAAVAVEQALTPGVVDDTSWGLSHWPIQAALGLLLVMGVLVMAFWPAGRPLIGTACGSSALVLGVSWLLYPDSAGAAHSAGLSVAAILWGLAVILSPIRHQKEQGPDARRPSPATRPDPPALTEAVHEPVVRDQSPARRHR</sequence>
<accession>A0ABQ5MYU4</accession>
<reference evidence="3 4" key="1">
    <citation type="journal article" date="2023" name="Int. J. Syst. Evol. Microbiol.">
        <title>Arthrobacter mangrovi sp. nov., an actinobacterium isolated from the rhizosphere of a mangrove.</title>
        <authorList>
            <person name="Hamada M."/>
            <person name="Saitou S."/>
            <person name="Enomoto N."/>
            <person name="Nanri K."/>
            <person name="Hidaka K."/>
            <person name="Miura T."/>
            <person name="Tamura T."/>
        </authorList>
    </citation>
    <scope>NUCLEOTIDE SEQUENCE [LARGE SCALE GENOMIC DNA]</scope>
    <source>
        <strain evidence="3 4">NBRC 112813</strain>
    </source>
</reference>
<dbReference type="Proteomes" id="UP001209654">
    <property type="component" value="Unassembled WGS sequence"/>
</dbReference>
<keyword evidence="2" id="KW-0812">Transmembrane</keyword>
<feature type="transmembrane region" description="Helical" evidence="2">
    <location>
        <begin position="31"/>
        <end position="55"/>
    </location>
</feature>
<feature type="transmembrane region" description="Helical" evidence="2">
    <location>
        <begin position="67"/>
        <end position="86"/>
    </location>
</feature>
<proteinExistence type="predicted"/>
<keyword evidence="2" id="KW-0472">Membrane</keyword>
<dbReference type="EMBL" id="BRVS01000026">
    <property type="protein sequence ID" value="GLB69090.1"/>
    <property type="molecule type" value="Genomic_DNA"/>
</dbReference>